<comment type="caution">
    <text evidence="1">The sequence shown here is derived from an EMBL/GenBank/DDBJ whole genome shotgun (WGS) entry which is preliminary data.</text>
</comment>
<protein>
    <submittedName>
        <fullName evidence="1">Heat shock 70 kDa protein 16-like</fullName>
    </submittedName>
</protein>
<accession>A0AAX6DZK2</accession>
<reference evidence="1" key="1">
    <citation type="journal article" date="2023" name="GigaByte">
        <title>Genome assembly of the bearded iris, Iris pallida Lam.</title>
        <authorList>
            <person name="Bruccoleri R.E."/>
            <person name="Oakeley E.J."/>
            <person name="Faust A.M.E."/>
            <person name="Altorfer M."/>
            <person name="Dessus-Babus S."/>
            <person name="Burckhardt D."/>
            <person name="Oertli M."/>
            <person name="Naumann U."/>
            <person name="Petersen F."/>
            <person name="Wong J."/>
        </authorList>
    </citation>
    <scope>NUCLEOTIDE SEQUENCE</scope>
    <source>
        <strain evidence="1">GSM-AAB239-AS_SAM_17_03QT</strain>
    </source>
</reference>
<reference evidence="1" key="2">
    <citation type="submission" date="2023-04" db="EMBL/GenBank/DDBJ databases">
        <authorList>
            <person name="Bruccoleri R.E."/>
            <person name="Oakeley E.J."/>
            <person name="Faust A.-M."/>
            <person name="Dessus-Babus S."/>
            <person name="Altorfer M."/>
            <person name="Burckhardt D."/>
            <person name="Oertli M."/>
            <person name="Naumann U."/>
            <person name="Petersen F."/>
            <person name="Wong J."/>
        </authorList>
    </citation>
    <scope>NUCLEOTIDE SEQUENCE</scope>
    <source>
        <strain evidence="1">GSM-AAB239-AS_SAM_17_03QT</strain>
        <tissue evidence="1">Leaf</tissue>
    </source>
</reference>
<dbReference type="EMBL" id="JANAVB010041018">
    <property type="protein sequence ID" value="KAJ6797095.1"/>
    <property type="molecule type" value="Genomic_DNA"/>
</dbReference>
<sequence>MMGISIFSFHGGLILGWVISWIYDCFQVIMSHSILLHIIAASKTWRIWHRGSCI</sequence>
<gene>
    <name evidence="1" type="ORF">M6B38_110920</name>
</gene>
<dbReference type="Proteomes" id="UP001140949">
    <property type="component" value="Unassembled WGS sequence"/>
</dbReference>
<keyword evidence="1" id="KW-0346">Stress response</keyword>
<proteinExistence type="predicted"/>
<dbReference type="AlphaFoldDB" id="A0AAX6DZK2"/>
<keyword evidence="2" id="KW-1185">Reference proteome</keyword>
<name>A0AAX6DZK2_IRIPA</name>
<organism evidence="1 2">
    <name type="scientific">Iris pallida</name>
    <name type="common">Sweet iris</name>
    <dbReference type="NCBI Taxonomy" id="29817"/>
    <lineage>
        <taxon>Eukaryota</taxon>
        <taxon>Viridiplantae</taxon>
        <taxon>Streptophyta</taxon>
        <taxon>Embryophyta</taxon>
        <taxon>Tracheophyta</taxon>
        <taxon>Spermatophyta</taxon>
        <taxon>Magnoliopsida</taxon>
        <taxon>Liliopsida</taxon>
        <taxon>Asparagales</taxon>
        <taxon>Iridaceae</taxon>
        <taxon>Iridoideae</taxon>
        <taxon>Irideae</taxon>
        <taxon>Iris</taxon>
    </lineage>
</organism>
<evidence type="ECO:0000313" key="1">
    <source>
        <dbReference type="EMBL" id="KAJ6797095.1"/>
    </source>
</evidence>
<evidence type="ECO:0000313" key="2">
    <source>
        <dbReference type="Proteomes" id="UP001140949"/>
    </source>
</evidence>